<evidence type="ECO:0000256" key="1">
    <source>
        <dbReference type="SAM" id="Phobius"/>
    </source>
</evidence>
<gene>
    <name evidence="2" type="ORF">CTheo_3836</name>
</gene>
<feature type="transmembrane region" description="Helical" evidence="1">
    <location>
        <begin position="12"/>
        <end position="29"/>
    </location>
</feature>
<keyword evidence="1 2" id="KW-0812">Transmembrane</keyword>
<accession>A0A5N5QMH2</accession>
<name>A0A5N5QMH2_9AGAM</name>
<dbReference type="AlphaFoldDB" id="A0A5N5QMH2"/>
<keyword evidence="1" id="KW-0472">Membrane</keyword>
<feature type="transmembrane region" description="Helical" evidence="1">
    <location>
        <begin position="113"/>
        <end position="140"/>
    </location>
</feature>
<proteinExistence type="predicted"/>
<dbReference type="EMBL" id="SSOP01000055">
    <property type="protein sequence ID" value="KAB5592768.1"/>
    <property type="molecule type" value="Genomic_DNA"/>
</dbReference>
<dbReference type="OrthoDB" id="3162651at2759"/>
<feature type="transmembrane region" description="Helical" evidence="1">
    <location>
        <begin position="80"/>
        <end position="101"/>
    </location>
</feature>
<evidence type="ECO:0000313" key="3">
    <source>
        <dbReference type="Proteomes" id="UP000383932"/>
    </source>
</evidence>
<reference evidence="2 3" key="1">
    <citation type="journal article" date="2019" name="Fungal Biol. Biotechnol.">
        <title>Draft genome sequence of fastidious pathogen Ceratobasidium theobromae, which causes vascular-streak dieback in Theobroma cacao.</title>
        <authorList>
            <person name="Ali S.S."/>
            <person name="Asman A."/>
            <person name="Shao J."/>
            <person name="Firmansyah A.P."/>
            <person name="Susilo A.W."/>
            <person name="Rosmana A."/>
            <person name="McMahon P."/>
            <person name="Junaid M."/>
            <person name="Guest D."/>
            <person name="Kheng T.Y."/>
            <person name="Meinhardt L.W."/>
            <person name="Bailey B.A."/>
        </authorList>
    </citation>
    <scope>NUCLEOTIDE SEQUENCE [LARGE SCALE GENOMIC DNA]</scope>
    <source>
        <strain evidence="2 3">CT2</strain>
    </source>
</reference>
<organism evidence="2 3">
    <name type="scientific">Ceratobasidium theobromae</name>
    <dbReference type="NCBI Taxonomy" id="1582974"/>
    <lineage>
        <taxon>Eukaryota</taxon>
        <taxon>Fungi</taxon>
        <taxon>Dikarya</taxon>
        <taxon>Basidiomycota</taxon>
        <taxon>Agaricomycotina</taxon>
        <taxon>Agaricomycetes</taxon>
        <taxon>Cantharellales</taxon>
        <taxon>Ceratobasidiaceae</taxon>
        <taxon>Ceratobasidium</taxon>
    </lineage>
</organism>
<dbReference type="Proteomes" id="UP000383932">
    <property type="component" value="Unassembled WGS sequence"/>
</dbReference>
<keyword evidence="3" id="KW-1185">Reference proteome</keyword>
<protein>
    <submittedName>
        <fullName evidence="2">Transmembrane protein</fullName>
    </submittedName>
</protein>
<feature type="transmembrane region" description="Helical" evidence="1">
    <location>
        <begin position="161"/>
        <end position="192"/>
    </location>
</feature>
<keyword evidence="1" id="KW-1133">Transmembrane helix</keyword>
<comment type="caution">
    <text evidence="2">The sequence shown here is derived from an EMBL/GenBank/DDBJ whole genome shotgun (WGS) entry which is preliminary data.</text>
</comment>
<feature type="transmembrane region" description="Helical" evidence="1">
    <location>
        <begin position="204"/>
        <end position="231"/>
    </location>
</feature>
<evidence type="ECO:0000313" key="2">
    <source>
        <dbReference type="EMBL" id="KAB5592768.1"/>
    </source>
</evidence>
<sequence length="331" mass="35768">MSVIKPPKLISIVSRALWLGGVILTLGYAPKYYRRVKEWQVYDPSHKDSDHRAYSTQVKSSTIGLKSSARAKQQKEWDRLIMPLSVITATSAAALAIPSPFASINGSSNLHWVALALYTAAFGLSLEGLLLIMYLTVFAAGSSAETIGRMASGRDFLKGKVGPVAVVTALPTAIATYSSLFLLAGLLAMTIVTDVGSVGGHLAAFRAIVLVPVCLMFVSVAITVAGCEMFAWKEARAREEKEQSWGDVAEPESMQNHQDISNLPTNIPVRISEHVNARATSLFLTESCNFTIATSITSVDEAMSQLEPRLHAAYAAFDDVLAFGWELWTAV</sequence>